<name>A0A0C9TSP8_PAXIN</name>
<protein>
    <submittedName>
        <fullName evidence="1">Uncharacterized protein</fullName>
    </submittedName>
</protein>
<proteinExistence type="predicted"/>
<gene>
    <name evidence="1" type="ORF">PAXINDRAFT_13906</name>
</gene>
<evidence type="ECO:0000313" key="2">
    <source>
        <dbReference type="Proteomes" id="UP000053647"/>
    </source>
</evidence>
<dbReference type="AlphaFoldDB" id="A0A0C9TSP8"/>
<dbReference type="HOGENOM" id="CLU_715906_0_0_1"/>
<organism evidence="1 2">
    <name type="scientific">Paxillus involutus ATCC 200175</name>
    <dbReference type="NCBI Taxonomy" id="664439"/>
    <lineage>
        <taxon>Eukaryota</taxon>
        <taxon>Fungi</taxon>
        <taxon>Dikarya</taxon>
        <taxon>Basidiomycota</taxon>
        <taxon>Agaricomycotina</taxon>
        <taxon>Agaricomycetes</taxon>
        <taxon>Agaricomycetidae</taxon>
        <taxon>Boletales</taxon>
        <taxon>Paxilineae</taxon>
        <taxon>Paxillaceae</taxon>
        <taxon>Paxillus</taxon>
    </lineage>
</organism>
<reference evidence="2" key="2">
    <citation type="submission" date="2015-01" db="EMBL/GenBank/DDBJ databases">
        <title>Evolutionary Origins and Diversification of the Mycorrhizal Mutualists.</title>
        <authorList>
            <consortium name="DOE Joint Genome Institute"/>
            <consortium name="Mycorrhizal Genomics Consortium"/>
            <person name="Kohler A."/>
            <person name="Kuo A."/>
            <person name="Nagy L.G."/>
            <person name="Floudas D."/>
            <person name="Copeland A."/>
            <person name="Barry K.W."/>
            <person name="Cichocki N."/>
            <person name="Veneault-Fourrey C."/>
            <person name="LaButti K."/>
            <person name="Lindquist E.A."/>
            <person name="Lipzen A."/>
            <person name="Lundell T."/>
            <person name="Morin E."/>
            <person name="Murat C."/>
            <person name="Riley R."/>
            <person name="Ohm R."/>
            <person name="Sun H."/>
            <person name="Tunlid A."/>
            <person name="Henrissat B."/>
            <person name="Grigoriev I.V."/>
            <person name="Hibbett D.S."/>
            <person name="Martin F."/>
        </authorList>
    </citation>
    <scope>NUCLEOTIDE SEQUENCE [LARGE SCALE GENOMIC DNA]</scope>
    <source>
        <strain evidence="2">ATCC 200175</strain>
    </source>
</reference>
<dbReference type="EMBL" id="KN819353">
    <property type="protein sequence ID" value="KIJ13343.1"/>
    <property type="molecule type" value="Genomic_DNA"/>
</dbReference>
<evidence type="ECO:0000313" key="1">
    <source>
        <dbReference type="EMBL" id="KIJ13343.1"/>
    </source>
</evidence>
<keyword evidence="2" id="KW-1185">Reference proteome</keyword>
<accession>A0A0C9TSP8</accession>
<dbReference type="Proteomes" id="UP000053647">
    <property type="component" value="Unassembled WGS sequence"/>
</dbReference>
<reference evidence="1 2" key="1">
    <citation type="submission" date="2014-06" db="EMBL/GenBank/DDBJ databases">
        <authorList>
            <consortium name="DOE Joint Genome Institute"/>
            <person name="Kuo A."/>
            <person name="Kohler A."/>
            <person name="Nagy L.G."/>
            <person name="Floudas D."/>
            <person name="Copeland A."/>
            <person name="Barry K.W."/>
            <person name="Cichocki N."/>
            <person name="Veneault-Fourrey C."/>
            <person name="LaButti K."/>
            <person name="Lindquist E.A."/>
            <person name="Lipzen A."/>
            <person name="Lundell T."/>
            <person name="Morin E."/>
            <person name="Murat C."/>
            <person name="Sun H."/>
            <person name="Tunlid A."/>
            <person name="Henrissat B."/>
            <person name="Grigoriev I.V."/>
            <person name="Hibbett D.S."/>
            <person name="Martin F."/>
            <person name="Nordberg H.P."/>
            <person name="Cantor M.N."/>
            <person name="Hua S.X."/>
        </authorList>
    </citation>
    <scope>NUCLEOTIDE SEQUENCE [LARGE SCALE GENOMIC DNA]</scope>
    <source>
        <strain evidence="1 2">ATCC 200175</strain>
    </source>
</reference>
<dbReference type="OrthoDB" id="3248304at2759"/>
<sequence>MFNGNSNFTLGITATMLCTKLDSLNVELSLPNSRYLKNEKKIEISVDDKVKWSYGWTNTFTPPLGQELLIPLSSTVQFSLVGTHHILHHLLGSCSGRIIDFLDKETPLRLEDDRHVAGATITIRLSPVVDYQQALSDWVDTSLARVSTNPRLVEGLDDVDQVVSTMQTMDYAVETSGQYIVPLGQALRLMIKLIDNVAEAHPFLTVGWSLLSSVYTAVQQQRLDDHDVWGLAESLRELVGVAGDCLVAEIKGTPDYRPILPGPFNHFRNRSSLANHAPVPLTQTSLADLWLMEESWGFNHFCIWSPDGYLRKLTWSRAALVHTELLNVPSLGIFLHLLDMFLYFLDTFGRMRHHPRPELLILILEADLALFDALPDIAHLRLAEKH</sequence>